<dbReference type="OrthoDB" id="10050858at2759"/>
<evidence type="ECO:0000256" key="9">
    <source>
        <dbReference type="ARBA" id="ARBA00023264"/>
    </source>
</evidence>
<feature type="transmembrane region" description="Helical" evidence="12">
    <location>
        <begin position="342"/>
        <end position="360"/>
    </location>
</feature>
<evidence type="ECO:0000256" key="12">
    <source>
        <dbReference type="SAM" id="Phobius"/>
    </source>
</evidence>
<evidence type="ECO:0000256" key="8">
    <source>
        <dbReference type="ARBA" id="ARBA00023209"/>
    </source>
</evidence>
<gene>
    <name evidence="13" type="ORF">FOZ60_003952</name>
</gene>
<dbReference type="InterPro" id="IPR033580">
    <property type="entry name" value="Nurim-like"/>
</dbReference>
<protein>
    <recommendedName>
        <fullName evidence="11">Nuclear envelope membrane protein</fullName>
    </recommendedName>
    <alternativeName>
        <fullName evidence="10">Nuclear rim protein</fullName>
    </alternativeName>
</protein>
<evidence type="ECO:0000256" key="2">
    <source>
        <dbReference type="ARBA" id="ARBA00010631"/>
    </source>
</evidence>
<accession>A0A7J6NUI4</accession>
<reference evidence="13 14" key="1">
    <citation type="submission" date="2020-04" db="EMBL/GenBank/DDBJ databases">
        <title>Perkinsus olseni comparative genomics.</title>
        <authorList>
            <person name="Bogema D.R."/>
        </authorList>
    </citation>
    <scope>NUCLEOTIDE SEQUENCE [LARGE SCALE GENOMIC DNA]</scope>
    <source>
        <strain evidence="13">00978-12</strain>
    </source>
</reference>
<dbReference type="GO" id="GO:0031965">
    <property type="term" value="C:nuclear membrane"/>
    <property type="evidence" value="ECO:0007669"/>
    <property type="project" value="TreeGrafter"/>
</dbReference>
<evidence type="ECO:0000256" key="6">
    <source>
        <dbReference type="ARBA" id="ARBA00023098"/>
    </source>
</evidence>
<sequence length="518" mass="58137">MCPDNLSETSMNLNSGACRRLQACAGTLEVTLWVEVIKDFTPVGLFLVSGIRTSPWQVFIREEIVRSARPVMRWTSRTFGSHESQCHSQSGVSLIYPILCVMSPRVNSHVHRTRYFADFNFYLPVCYCIAEWQLIRYLEGIPMPSVPPLISEILPRVALVTVIAAFVYWANFLLNDPLDFGFNTMDVRGIVSPQTCTQFGLSETLHNLLASALFFASHSLFARRKIKALVGVLGRPYEKSLYSFSSGLMLMIFTHLWTPVNTCRSFILAEVSFLQGCVWFGLSAVGLVLVTKSSALLPDLGLSTKVREKRLVTQFPYNIVRHPGQVGFLLMLWSLPAYTVNHLLLGALWTLYSVTAVLLLEECDLRDEKHGFGADYEKYASKVGALFPNRQTLRGILWNQSRMKDGSMLNDPLEVGWNTLDSLNTLSDAECTSFDVLAYSTNILVFALFVVPHTLMARRSVKEALGIADQPYERPPFAFMSPITSFLSSFYWKPVSNCRRFDPAALSLGHVVYPAVSA</sequence>
<evidence type="ECO:0000256" key="4">
    <source>
        <dbReference type="ARBA" id="ARBA00022692"/>
    </source>
</evidence>
<dbReference type="EMBL" id="JABANP010000185">
    <property type="protein sequence ID" value="KAF4687478.1"/>
    <property type="molecule type" value="Genomic_DNA"/>
</dbReference>
<dbReference type="PANTHER" id="PTHR31040">
    <property type="entry name" value="NURIM"/>
    <property type="match status" value="1"/>
</dbReference>
<feature type="transmembrane region" description="Helical" evidence="12">
    <location>
        <begin position="278"/>
        <end position="298"/>
    </location>
</feature>
<keyword evidence="3" id="KW-0444">Lipid biosynthesis</keyword>
<dbReference type="InterPro" id="IPR007318">
    <property type="entry name" value="Phopholipid_MeTrfase"/>
</dbReference>
<evidence type="ECO:0000256" key="1">
    <source>
        <dbReference type="ARBA" id="ARBA00004127"/>
    </source>
</evidence>
<evidence type="ECO:0000313" key="14">
    <source>
        <dbReference type="Proteomes" id="UP000541610"/>
    </source>
</evidence>
<dbReference type="Pfam" id="PF04191">
    <property type="entry name" value="PEMT"/>
    <property type="match status" value="1"/>
</dbReference>
<comment type="caution">
    <text evidence="13">The sequence shown here is derived from an EMBL/GenBank/DDBJ whole genome shotgun (WGS) entry which is preliminary data.</text>
</comment>
<dbReference type="Gene3D" id="1.20.120.1630">
    <property type="match status" value="1"/>
</dbReference>
<evidence type="ECO:0000256" key="7">
    <source>
        <dbReference type="ARBA" id="ARBA00023136"/>
    </source>
</evidence>
<evidence type="ECO:0000256" key="5">
    <source>
        <dbReference type="ARBA" id="ARBA00022989"/>
    </source>
</evidence>
<keyword evidence="7 12" id="KW-0472">Membrane</keyword>
<evidence type="ECO:0000256" key="11">
    <source>
        <dbReference type="ARBA" id="ARBA00032957"/>
    </source>
</evidence>
<name>A0A7J6NUI4_PEROL</name>
<organism evidence="13 14">
    <name type="scientific">Perkinsus olseni</name>
    <name type="common">Perkinsus atlanticus</name>
    <dbReference type="NCBI Taxonomy" id="32597"/>
    <lineage>
        <taxon>Eukaryota</taxon>
        <taxon>Sar</taxon>
        <taxon>Alveolata</taxon>
        <taxon>Perkinsozoa</taxon>
        <taxon>Perkinsea</taxon>
        <taxon>Perkinsida</taxon>
        <taxon>Perkinsidae</taxon>
        <taxon>Perkinsus</taxon>
    </lineage>
</organism>
<keyword evidence="5 12" id="KW-1133">Transmembrane helix</keyword>
<evidence type="ECO:0000313" key="13">
    <source>
        <dbReference type="EMBL" id="KAF4687478.1"/>
    </source>
</evidence>
<proteinExistence type="inferred from homology"/>
<dbReference type="GO" id="GO:0006656">
    <property type="term" value="P:phosphatidylcholine biosynthetic process"/>
    <property type="evidence" value="ECO:0007669"/>
    <property type="project" value="UniProtKB-UniPathway"/>
</dbReference>
<comment type="subcellular location">
    <subcellularLocation>
        <location evidence="1">Endomembrane system</location>
        <topology evidence="1">Multi-pass membrane protein</topology>
    </subcellularLocation>
</comment>
<evidence type="ECO:0000256" key="3">
    <source>
        <dbReference type="ARBA" id="ARBA00022516"/>
    </source>
</evidence>
<dbReference type="UniPathway" id="UPA00753"/>
<keyword evidence="4 12" id="KW-0812">Transmembrane</keyword>
<dbReference type="AlphaFoldDB" id="A0A7J6NUI4"/>
<dbReference type="PANTHER" id="PTHR31040:SF1">
    <property type="entry name" value="NURIM"/>
    <property type="match status" value="1"/>
</dbReference>
<keyword evidence="6" id="KW-0443">Lipid metabolism</keyword>
<feature type="transmembrane region" description="Helical" evidence="12">
    <location>
        <begin position="153"/>
        <end position="174"/>
    </location>
</feature>
<evidence type="ECO:0000256" key="10">
    <source>
        <dbReference type="ARBA" id="ARBA00031700"/>
    </source>
</evidence>
<keyword evidence="8" id="KW-0594">Phospholipid biosynthesis</keyword>
<comment type="similarity">
    <text evidence="2">Belongs to the nurim family.</text>
</comment>
<dbReference type="Proteomes" id="UP000541610">
    <property type="component" value="Unassembled WGS sequence"/>
</dbReference>
<keyword evidence="9" id="KW-1208">Phospholipid metabolism</keyword>